<dbReference type="PANTHER" id="PTHR30502:SF0">
    <property type="entry name" value="PHOSPHOENOLPYRUVATE CARBOXYLASE FAMILY PROTEIN"/>
    <property type="match status" value="1"/>
</dbReference>
<feature type="domain" description="HpcH/HpaI aldolase/citrate lyase" evidence="5">
    <location>
        <begin position="42"/>
        <end position="260"/>
    </location>
</feature>
<dbReference type="STRING" id="1573173.A0A161VWH6"/>
<dbReference type="SUPFAM" id="SSF51621">
    <property type="entry name" value="Phosphoenolpyruvate/pyruvate domain"/>
    <property type="match status" value="1"/>
</dbReference>
<accession>A0A161VWH6</accession>
<keyword evidence="3 6" id="KW-0456">Lyase</keyword>
<gene>
    <name evidence="6" type="ORF">CI238_01655</name>
</gene>
<dbReference type="Proteomes" id="UP000076584">
    <property type="component" value="Unassembled WGS sequence"/>
</dbReference>
<dbReference type="EMBL" id="LFIW01000334">
    <property type="protein sequence ID" value="KZL87104.1"/>
    <property type="molecule type" value="Genomic_DNA"/>
</dbReference>
<dbReference type="PANTHER" id="PTHR30502">
    <property type="entry name" value="2-KETO-3-DEOXY-L-RHAMNONATE ALDOLASE"/>
    <property type="match status" value="1"/>
</dbReference>
<organism evidence="6 7">
    <name type="scientific">Colletotrichum incanum</name>
    <name type="common">Soybean anthracnose fungus</name>
    <dbReference type="NCBI Taxonomy" id="1573173"/>
    <lineage>
        <taxon>Eukaryota</taxon>
        <taxon>Fungi</taxon>
        <taxon>Dikarya</taxon>
        <taxon>Ascomycota</taxon>
        <taxon>Pezizomycotina</taxon>
        <taxon>Sordariomycetes</taxon>
        <taxon>Hypocreomycetidae</taxon>
        <taxon>Glomerellales</taxon>
        <taxon>Glomerellaceae</taxon>
        <taxon>Colletotrichum</taxon>
        <taxon>Colletotrichum spaethianum species complex</taxon>
    </lineage>
</organism>
<sequence length="314" mass="33691">MANQIKSPVVDTTGKTRLRDSLERASRGEGPSVGQWLEFPGYSLARTVAPLGEDWVLIDREHGNIDDSQMYLQVGAISTSGVSPIVRIPASEHWMMKRALDCGAHAIMVPMCESKEQAEGVVRACKYPSSRWPKGLRGAGAMYAPAAFNQTGREYLLSANDNVMVCVQIESRKAVENVEDIAAVDGIDMLFIGPNDLASSMGYVAFDHASIPDVQKASARVLKAGLDAGKYVGHFALSADAAAAKYHQGFHFVNCGADIVAVTAWMSSEMGKLRNLVEAGEGKHANGLGHETNDKSEMDCSENAPTVGGRIGYN</sequence>
<dbReference type="InterPro" id="IPR015813">
    <property type="entry name" value="Pyrv/PenolPyrv_kinase-like_dom"/>
</dbReference>
<dbReference type="AlphaFoldDB" id="A0A161VWH6"/>
<keyword evidence="7" id="KW-1185">Reference proteome</keyword>
<comment type="caution">
    <text evidence="6">The sequence shown here is derived from an EMBL/GenBank/DDBJ whole genome shotgun (WGS) entry which is preliminary data.</text>
</comment>
<keyword evidence="2" id="KW-0479">Metal-binding</keyword>
<evidence type="ECO:0000313" key="7">
    <source>
        <dbReference type="Proteomes" id="UP000076584"/>
    </source>
</evidence>
<dbReference type="InterPro" id="IPR005000">
    <property type="entry name" value="Aldolase/citrate-lyase_domain"/>
</dbReference>
<evidence type="ECO:0000259" key="5">
    <source>
        <dbReference type="Pfam" id="PF03328"/>
    </source>
</evidence>
<reference evidence="6 7" key="1">
    <citation type="submission" date="2015-06" db="EMBL/GenBank/DDBJ databases">
        <title>Survival trade-offs in plant roots during colonization by closely related pathogenic and mutualistic fungi.</title>
        <authorList>
            <person name="Hacquard S."/>
            <person name="Kracher B."/>
            <person name="Hiruma K."/>
            <person name="Weinman A."/>
            <person name="Muench P."/>
            <person name="Garrido Oter R."/>
            <person name="Ver Loren van Themaat E."/>
            <person name="Dallerey J.-F."/>
            <person name="Damm U."/>
            <person name="Henrissat B."/>
            <person name="Lespinet O."/>
            <person name="Thon M."/>
            <person name="Kemen E."/>
            <person name="McHardy A.C."/>
            <person name="Schulze-Lefert P."/>
            <person name="O'Connell R.J."/>
        </authorList>
    </citation>
    <scope>NUCLEOTIDE SEQUENCE [LARGE SCALE GENOMIC DNA]</scope>
    <source>
        <strain evidence="6 7">MAFF 238704</strain>
    </source>
</reference>
<feature type="region of interest" description="Disordered" evidence="4">
    <location>
        <begin position="285"/>
        <end position="305"/>
    </location>
</feature>
<dbReference type="InterPro" id="IPR040442">
    <property type="entry name" value="Pyrv_kinase-like_dom_sf"/>
</dbReference>
<proteinExistence type="inferred from homology"/>
<evidence type="ECO:0000256" key="2">
    <source>
        <dbReference type="ARBA" id="ARBA00022723"/>
    </source>
</evidence>
<dbReference type="GO" id="GO:0016832">
    <property type="term" value="F:aldehyde-lyase activity"/>
    <property type="evidence" value="ECO:0007669"/>
    <property type="project" value="TreeGrafter"/>
</dbReference>
<dbReference type="GO" id="GO:0005737">
    <property type="term" value="C:cytoplasm"/>
    <property type="evidence" value="ECO:0007669"/>
    <property type="project" value="TreeGrafter"/>
</dbReference>
<dbReference type="Gene3D" id="3.20.20.60">
    <property type="entry name" value="Phosphoenolpyruvate-binding domains"/>
    <property type="match status" value="1"/>
</dbReference>
<evidence type="ECO:0000256" key="3">
    <source>
        <dbReference type="ARBA" id="ARBA00023239"/>
    </source>
</evidence>
<comment type="similarity">
    <text evidence="1">Belongs to the HpcH/HpaI aldolase family.</text>
</comment>
<dbReference type="GO" id="GO:0046872">
    <property type="term" value="F:metal ion binding"/>
    <property type="evidence" value="ECO:0007669"/>
    <property type="project" value="UniProtKB-KW"/>
</dbReference>
<dbReference type="InterPro" id="IPR050251">
    <property type="entry name" value="HpcH-HpaI_aldolase"/>
</dbReference>
<name>A0A161VWH6_COLIC</name>
<protein>
    <submittedName>
        <fullName evidence="6">Aldolase citrate lyase family protein</fullName>
    </submittedName>
</protein>
<evidence type="ECO:0000256" key="1">
    <source>
        <dbReference type="ARBA" id="ARBA00005568"/>
    </source>
</evidence>
<dbReference type="Pfam" id="PF03328">
    <property type="entry name" value="HpcH_HpaI"/>
    <property type="match status" value="1"/>
</dbReference>
<evidence type="ECO:0000313" key="6">
    <source>
        <dbReference type="EMBL" id="KZL87104.1"/>
    </source>
</evidence>
<evidence type="ECO:0000256" key="4">
    <source>
        <dbReference type="SAM" id="MobiDB-lite"/>
    </source>
</evidence>